<dbReference type="PROSITE" id="PS50109">
    <property type="entry name" value="HIS_KIN"/>
    <property type="match status" value="1"/>
</dbReference>
<evidence type="ECO:0000259" key="6">
    <source>
        <dbReference type="PROSITE" id="PS50109"/>
    </source>
</evidence>
<dbReference type="EMBL" id="JAVDXO010000013">
    <property type="protein sequence ID" value="MDR7308667.1"/>
    <property type="molecule type" value="Genomic_DNA"/>
</dbReference>
<evidence type="ECO:0000256" key="2">
    <source>
        <dbReference type="ARBA" id="ARBA00022777"/>
    </source>
</evidence>
<dbReference type="InterPro" id="IPR011712">
    <property type="entry name" value="Sig_transdc_His_kin_sub3_dim/P"/>
</dbReference>
<evidence type="ECO:0000259" key="7">
    <source>
        <dbReference type="PROSITE" id="PS50112"/>
    </source>
</evidence>
<dbReference type="InterPro" id="IPR003594">
    <property type="entry name" value="HATPase_dom"/>
</dbReference>
<dbReference type="CDD" id="cd16917">
    <property type="entry name" value="HATPase_UhpB-NarQ-NarX-like"/>
    <property type="match status" value="1"/>
</dbReference>
<keyword evidence="5" id="KW-0812">Transmembrane</keyword>
<evidence type="ECO:0000313" key="10">
    <source>
        <dbReference type="Proteomes" id="UP001268089"/>
    </source>
</evidence>
<keyword evidence="5" id="KW-0472">Membrane</keyword>
<dbReference type="SMART" id="SM00387">
    <property type="entry name" value="HATPase_c"/>
    <property type="match status" value="1"/>
</dbReference>
<evidence type="ECO:0000256" key="5">
    <source>
        <dbReference type="SAM" id="Phobius"/>
    </source>
</evidence>
<dbReference type="SUPFAM" id="SSF55785">
    <property type="entry name" value="PYP-like sensor domain (PAS domain)"/>
    <property type="match status" value="2"/>
</dbReference>
<keyword evidence="5" id="KW-1133">Transmembrane helix</keyword>
<organism evidence="9 10">
    <name type="scientific">Rhodoferax saidenbachensis</name>
    <dbReference type="NCBI Taxonomy" id="1484693"/>
    <lineage>
        <taxon>Bacteria</taxon>
        <taxon>Pseudomonadati</taxon>
        <taxon>Pseudomonadota</taxon>
        <taxon>Betaproteobacteria</taxon>
        <taxon>Burkholderiales</taxon>
        <taxon>Comamonadaceae</taxon>
        <taxon>Rhodoferax</taxon>
    </lineage>
</organism>
<feature type="domain" description="PAS" evidence="7">
    <location>
        <begin position="265"/>
        <end position="339"/>
    </location>
</feature>
<protein>
    <submittedName>
        <fullName evidence="9">PAS domain S-box-containing protein</fullName>
    </submittedName>
</protein>
<keyword evidence="1" id="KW-0808">Transferase</keyword>
<accession>A0ABU1ZSX5</accession>
<dbReference type="Pfam" id="PF08448">
    <property type="entry name" value="PAS_4"/>
    <property type="match status" value="2"/>
</dbReference>
<evidence type="ECO:0000313" key="9">
    <source>
        <dbReference type="EMBL" id="MDR7308667.1"/>
    </source>
</evidence>
<feature type="domain" description="PAC" evidence="8">
    <location>
        <begin position="342"/>
        <end position="393"/>
    </location>
</feature>
<sequence>MHVKPTKLLKAGVCSVRASNIGPNLVQALVGWLALCWCLGLPTVVWATDPLDPLHAEAGEERTSVRVIELNRLLEANAKQREIDALTQRNAQQAAEFQQRWLWTLFGNGALICAGGAYFLLHLRRSNRKLKILNEKVRRSQNKLQATLDAMPDLLFELGLDGRYYSVHPPQSSLLVAPPENLIGKTVFDVMSAESAGACMSALREAHETGTSFGKQLELKLPHGTFWFELSVARKNVVAGREPRFIGLSRDITERKRMEQALSEREQRYRGIFDNVLDTLYLLEVTPDGRFRNLEVNPAFEKSSGISNTELVGKFIEETVSQEIAELVTAKYRRCIAAGTAIDEELSLDMPSGLRHYHSTLIPVRDDSGRIYRIVGISRDITERKQMERRLEESQHLLRQLAARNEVAREDERRHLKRELHDELGQYLLALRLGISVVDLEFGASNVSLREKTLRLVDMVDSTIKVVRDVVTSLRPAALDMGIVSALEWLAGDYAERTGIQCELHLREDDIHLDDMRATAIFRIVQESLTNIVRHAQATQVNITLEQKSECVWLEVRDNGRGFDPSQRQEKSFGLVGIRERALLLGGKVEISGTPGWVTVRLEFPIHHQPMNAVET</sequence>
<dbReference type="SUPFAM" id="SSF55874">
    <property type="entry name" value="ATPase domain of HSP90 chaperone/DNA topoisomerase II/histidine kinase"/>
    <property type="match status" value="1"/>
</dbReference>
<dbReference type="Proteomes" id="UP001268089">
    <property type="component" value="Unassembled WGS sequence"/>
</dbReference>
<feature type="domain" description="Histidine kinase" evidence="6">
    <location>
        <begin position="415"/>
        <end position="608"/>
    </location>
</feature>
<dbReference type="InterPro" id="IPR000014">
    <property type="entry name" value="PAS"/>
</dbReference>
<dbReference type="InterPro" id="IPR013656">
    <property type="entry name" value="PAS_4"/>
</dbReference>
<dbReference type="PROSITE" id="PS50112">
    <property type="entry name" value="PAS"/>
    <property type="match status" value="2"/>
</dbReference>
<dbReference type="PROSITE" id="PS50113">
    <property type="entry name" value="PAC"/>
    <property type="match status" value="2"/>
</dbReference>
<dbReference type="InterPro" id="IPR035965">
    <property type="entry name" value="PAS-like_dom_sf"/>
</dbReference>
<dbReference type="SMART" id="SM00091">
    <property type="entry name" value="PAS"/>
    <property type="match status" value="2"/>
</dbReference>
<keyword evidence="10" id="KW-1185">Reference proteome</keyword>
<dbReference type="Pfam" id="PF02518">
    <property type="entry name" value="HATPase_c"/>
    <property type="match status" value="1"/>
</dbReference>
<name>A0ABU1ZSX5_9BURK</name>
<dbReference type="Gene3D" id="1.20.5.1930">
    <property type="match status" value="1"/>
</dbReference>
<dbReference type="PANTHER" id="PTHR24421">
    <property type="entry name" value="NITRATE/NITRITE SENSOR PROTEIN NARX-RELATED"/>
    <property type="match status" value="1"/>
</dbReference>
<dbReference type="CDD" id="cd00130">
    <property type="entry name" value="PAS"/>
    <property type="match status" value="2"/>
</dbReference>
<evidence type="ECO:0000256" key="4">
    <source>
        <dbReference type="SAM" id="Coils"/>
    </source>
</evidence>
<feature type="domain" description="PAS" evidence="7">
    <location>
        <begin position="140"/>
        <end position="210"/>
    </location>
</feature>
<dbReference type="Gene3D" id="3.30.450.20">
    <property type="entry name" value="PAS domain"/>
    <property type="match status" value="2"/>
</dbReference>
<dbReference type="InterPro" id="IPR036890">
    <property type="entry name" value="HATPase_C_sf"/>
</dbReference>
<evidence type="ECO:0000256" key="3">
    <source>
        <dbReference type="ARBA" id="ARBA00023012"/>
    </source>
</evidence>
<reference evidence="9 10" key="1">
    <citation type="submission" date="2023-07" db="EMBL/GenBank/DDBJ databases">
        <title>Sorghum-associated microbial communities from plants grown in Nebraska, USA.</title>
        <authorList>
            <person name="Schachtman D."/>
        </authorList>
    </citation>
    <scope>NUCLEOTIDE SEQUENCE [LARGE SCALE GENOMIC DNA]</scope>
    <source>
        <strain evidence="9 10">BE308</strain>
    </source>
</reference>
<keyword evidence="4" id="KW-0175">Coiled coil</keyword>
<dbReference type="PANTHER" id="PTHR24421:SF59">
    <property type="entry name" value="OXYGEN SENSOR HISTIDINE KINASE NREB"/>
    <property type="match status" value="1"/>
</dbReference>
<feature type="coiled-coil region" evidence="4">
    <location>
        <begin position="384"/>
        <end position="411"/>
    </location>
</feature>
<dbReference type="Pfam" id="PF07730">
    <property type="entry name" value="HisKA_3"/>
    <property type="match status" value="1"/>
</dbReference>
<dbReference type="Gene3D" id="3.30.565.10">
    <property type="entry name" value="Histidine kinase-like ATPase, C-terminal domain"/>
    <property type="match status" value="1"/>
</dbReference>
<dbReference type="InterPro" id="IPR005467">
    <property type="entry name" value="His_kinase_dom"/>
</dbReference>
<keyword evidence="2" id="KW-0418">Kinase</keyword>
<proteinExistence type="predicted"/>
<feature type="domain" description="PAC" evidence="8">
    <location>
        <begin position="211"/>
        <end position="264"/>
    </location>
</feature>
<evidence type="ECO:0000256" key="1">
    <source>
        <dbReference type="ARBA" id="ARBA00022679"/>
    </source>
</evidence>
<feature type="coiled-coil region" evidence="4">
    <location>
        <begin position="123"/>
        <end position="150"/>
    </location>
</feature>
<gene>
    <name evidence="9" type="ORF">J2X15_003988</name>
</gene>
<comment type="caution">
    <text evidence="9">The sequence shown here is derived from an EMBL/GenBank/DDBJ whole genome shotgun (WGS) entry which is preliminary data.</text>
</comment>
<dbReference type="InterPro" id="IPR000700">
    <property type="entry name" value="PAS-assoc_C"/>
</dbReference>
<keyword evidence="3" id="KW-0902">Two-component regulatory system</keyword>
<feature type="transmembrane region" description="Helical" evidence="5">
    <location>
        <begin position="101"/>
        <end position="121"/>
    </location>
</feature>
<dbReference type="InterPro" id="IPR050482">
    <property type="entry name" value="Sensor_HK_TwoCompSys"/>
</dbReference>
<evidence type="ECO:0000259" key="8">
    <source>
        <dbReference type="PROSITE" id="PS50113"/>
    </source>
</evidence>
<dbReference type="NCBIfam" id="TIGR00229">
    <property type="entry name" value="sensory_box"/>
    <property type="match status" value="2"/>
</dbReference>